<reference evidence="8 9" key="1">
    <citation type="submission" date="2018-06" db="EMBL/GenBank/DDBJ databases">
        <authorList>
            <consortium name="Pathogen Informatics"/>
            <person name="Doyle S."/>
        </authorList>
    </citation>
    <scope>NUCLEOTIDE SEQUENCE [LARGE SCALE GENOMIC DNA]</scope>
    <source>
        <strain evidence="8 9">4028STDY6275000</strain>
    </source>
</reference>
<evidence type="ECO:0000313" key="8">
    <source>
        <dbReference type="EMBL" id="SVH92396.1"/>
    </source>
</evidence>
<dbReference type="Pfam" id="PF03825">
    <property type="entry name" value="Nuc_H_symport"/>
    <property type="match status" value="1"/>
</dbReference>
<evidence type="ECO:0000256" key="1">
    <source>
        <dbReference type="ARBA" id="ARBA00004651"/>
    </source>
</evidence>
<evidence type="ECO:0000256" key="4">
    <source>
        <dbReference type="ARBA" id="ARBA00022692"/>
    </source>
</evidence>
<dbReference type="GO" id="GO:0015212">
    <property type="term" value="F:cytidine transmembrane transporter activity"/>
    <property type="evidence" value="ECO:0007669"/>
    <property type="project" value="TreeGrafter"/>
</dbReference>
<name>A0A658Z6T5_SHIFL</name>
<dbReference type="GO" id="GO:0015213">
    <property type="term" value="F:uridine transmembrane transporter activity"/>
    <property type="evidence" value="ECO:0007669"/>
    <property type="project" value="TreeGrafter"/>
</dbReference>
<feature type="transmembrane region" description="Helical" evidence="7">
    <location>
        <begin position="17"/>
        <end position="34"/>
    </location>
</feature>
<keyword evidence="2" id="KW-0813">Transport</keyword>
<keyword evidence="6 7" id="KW-0472">Membrane</keyword>
<dbReference type="AlphaFoldDB" id="A0A658Z6T5"/>
<feature type="transmembrane region" description="Helical" evidence="7">
    <location>
        <begin position="54"/>
        <end position="73"/>
    </location>
</feature>
<dbReference type="Gene3D" id="1.20.1250.20">
    <property type="entry name" value="MFS general substrate transporter like domains"/>
    <property type="match status" value="1"/>
</dbReference>
<keyword evidence="5 7" id="KW-1133">Transmembrane helix</keyword>
<evidence type="ECO:0000256" key="7">
    <source>
        <dbReference type="SAM" id="Phobius"/>
    </source>
</evidence>
<dbReference type="Proteomes" id="UP000260191">
    <property type="component" value="Unassembled WGS sequence"/>
</dbReference>
<dbReference type="SUPFAM" id="SSF103473">
    <property type="entry name" value="MFS general substrate transporter"/>
    <property type="match status" value="1"/>
</dbReference>
<proteinExistence type="predicted"/>
<feature type="transmembrane region" description="Helical" evidence="7">
    <location>
        <begin position="148"/>
        <end position="172"/>
    </location>
</feature>
<dbReference type="GO" id="GO:0005886">
    <property type="term" value="C:plasma membrane"/>
    <property type="evidence" value="ECO:0007669"/>
    <property type="project" value="UniProtKB-SubCell"/>
</dbReference>
<evidence type="ECO:0000313" key="9">
    <source>
        <dbReference type="Proteomes" id="UP000260191"/>
    </source>
</evidence>
<dbReference type="PANTHER" id="PTHR23522">
    <property type="entry name" value="BLL5896 PROTEIN"/>
    <property type="match status" value="1"/>
</dbReference>
<feature type="transmembrane region" description="Helical" evidence="7">
    <location>
        <begin position="109"/>
        <end position="128"/>
    </location>
</feature>
<accession>A0A658Z6T5</accession>
<keyword evidence="4 7" id="KW-0812">Transmembrane</keyword>
<evidence type="ECO:0000256" key="5">
    <source>
        <dbReference type="ARBA" id="ARBA00022989"/>
    </source>
</evidence>
<evidence type="ECO:0000256" key="6">
    <source>
        <dbReference type="ARBA" id="ARBA00023136"/>
    </source>
</evidence>
<dbReference type="PANTHER" id="PTHR23522:SF4">
    <property type="entry name" value="NUCLEOSIDE PERMEASE NUPG-RELATED"/>
    <property type="match status" value="1"/>
</dbReference>
<dbReference type="InterPro" id="IPR004740">
    <property type="entry name" value="Nuc_H_symport"/>
</dbReference>
<organism evidence="8 9">
    <name type="scientific">Shigella flexneri</name>
    <dbReference type="NCBI Taxonomy" id="623"/>
    <lineage>
        <taxon>Bacteria</taxon>
        <taxon>Pseudomonadati</taxon>
        <taxon>Pseudomonadota</taxon>
        <taxon>Gammaproteobacteria</taxon>
        <taxon>Enterobacterales</taxon>
        <taxon>Enterobacteriaceae</taxon>
        <taxon>Shigella</taxon>
    </lineage>
</organism>
<protein>
    <submittedName>
        <fullName evidence="8">Nucleoside transporter</fullName>
    </submittedName>
</protein>
<evidence type="ECO:0000256" key="2">
    <source>
        <dbReference type="ARBA" id="ARBA00022448"/>
    </source>
</evidence>
<comment type="subcellular location">
    <subcellularLocation>
        <location evidence="1">Cell membrane</location>
        <topology evidence="1">Multi-pass membrane protein</topology>
    </subcellularLocation>
</comment>
<dbReference type="InterPro" id="IPR036259">
    <property type="entry name" value="MFS_trans_sf"/>
</dbReference>
<dbReference type="EMBL" id="UIPR01000267">
    <property type="protein sequence ID" value="SVH92396.1"/>
    <property type="molecule type" value="Genomic_DNA"/>
</dbReference>
<sequence length="197" mass="22099">MDCPGPPFAGNHNPGRYGRVFPSFGCFFSVFCWLDSSEKMLARSSFHRKGIQKVLLCGIVIAYLTLPVNFTYALLFLGILLHGVSYDFYYVTAYIYVDKKAPVHMRTAAQGLITLCCQGFGSLLGYRLGGVMMEKMFAYQEPVNGLTFNWSGMWTFGAVMIAIIAVLFMIFFRESDNEITAIKVDDRDIALTQGEVK</sequence>
<evidence type="ECO:0000256" key="3">
    <source>
        <dbReference type="ARBA" id="ARBA00022475"/>
    </source>
</evidence>
<keyword evidence="3" id="KW-1003">Cell membrane</keyword>
<gene>
    <name evidence="8" type="primary">yegT</name>
    <name evidence="8" type="ORF">SAMEA3710514_05328</name>
</gene>